<dbReference type="PANTHER" id="PTHR42760:SF123">
    <property type="entry name" value="OXIDOREDUCTASE"/>
    <property type="match status" value="1"/>
</dbReference>
<dbReference type="Pfam" id="PF13561">
    <property type="entry name" value="adh_short_C2"/>
    <property type="match status" value="1"/>
</dbReference>
<dbReference type="OrthoDB" id="9803333at2"/>
<sequence length="255" mass="26395">MNRVAVVTGASRGIGRATAELLAQEGWHVAVSDLSADTLGAVLDTIGTKGGAATALAADLTDAAQVTALAEQAWALRPDHLALVNNAAFLPPEAIAGDTDLLSTEDWIWDGAWRVNVRGTMSLCRALLPGMLDRGAGAIVNIVSMLGLQPLPGQQIAYTTSKAAVTMLTRHLAVTYGARGIRCNAVAPGSILTENQRATYDDDALAKKLERYPATRLGTPEDIAAAVAFLLAPAAGFVNGQVLTVDGGVTTQLAL</sequence>
<dbReference type="InterPro" id="IPR002347">
    <property type="entry name" value="SDR_fam"/>
</dbReference>
<dbReference type="Proteomes" id="UP000517694">
    <property type="component" value="Unassembled WGS sequence"/>
</dbReference>
<accession>A0A7X1HZX1</accession>
<dbReference type="SUPFAM" id="SSF51735">
    <property type="entry name" value="NAD(P)-binding Rossmann-fold domains"/>
    <property type="match status" value="1"/>
</dbReference>
<organism evidence="3 4">
    <name type="scientific">Streptomyces mexicanus</name>
    <dbReference type="NCBI Taxonomy" id="178566"/>
    <lineage>
        <taxon>Bacteria</taxon>
        <taxon>Bacillati</taxon>
        <taxon>Actinomycetota</taxon>
        <taxon>Actinomycetes</taxon>
        <taxon>Kitasatosporales</taxon>
        <taxon>Streptomycetaceae</taxon>
        <taxon>Streptomyces</taxon>
    </lineage>
</organism>
<dbReference type="RefSeq" id="WP_159663565.1">
    <property type="nucleotide sequence ID" value="NZ_JACMHY010000002.1"/>
</dbReference>
<dbReference type="AlphaFoldDB" id="A0A7X1HZX1"/>
<protein>
    <submittedName>
        <fullName evidence="3">SDR family oxidoreductase</fullName>
    </submittedName>
</protein>
<comment type="caution">
    <text evidence="3">The sequence shown here is derived from an EMBL/GenBank/DDBJ whole genome shotgun (WGS) entry which is preliminary data.</text>
</comment>
<proteinExistence type="inferred from homology"/>
<gene>
    <name evidence="3" type="ORF">H1R13_08330</name>
</gene>
<name>A0A7X1HZX1_9ACTN</name>
<keyword evidence="2" id="KW-0560">Oxidoreductase</keyword>
<dbReference type="GO" id="GO:0030497">
    <property type="term" value="P:fatty acid elongation"/>
    <property type="evidence" value="ECO:0007669"/>
    <property type="project" value="TreeGrafter"/>
</dbReference>
<evidence type="ECO:0000313" key="3">
    <source>
        <dbReference type="EMBL" id="MBC2865008.1"/>
    </source>
</evidence>
<comment type="similarity">
    <text evidence="1">Belongs to the short-chain dehydrogenases/reductases (SDR) family.</text>
</comment>
<dbReference type="PANTHER" id="PTHR42760">
    <property type="entry name" value="SHORT-CHAIN DEHYDROGENASES/REDUCTASES FAMILY MEMBER"/>
    <property type="match status" value="1"/>
</dbReference>
<evidence type="ECO:0000313" key="4">
    <source>
        <dbReference type="Proteomes" id="UP000517694"/>
    </source>
</evidence>
<dbReference type="EMBL" id="JACMHY010000002">
    <property type="protein sequence ID" value="MBC2865008.1"/>
    <property type="molecule type" value="Genomic_DNA"/>
</dbReference>
<evidence type="ECO:0000256" key="2">
    <source>
        <dbReference type="ARBA" id="ARBA00023002"/>
    </source>
</evidence>
<dbReference type="CDD" id="cd05233">
    <property type="entry name" value="SDR_c"/>
    <property type="match status" value="1"/>
</dbReference>
<dbReference type="PRINTS" id="PR00081">
    <property type="entry name" value="GDHRDH"/>
</dbReference>
<reference evidence="3 4" key="1">
    <citation type="submission" date="2020-08" db="EMBL/GenBank/DDBJ databases">
        <title>Whole-Genome Sequence of French Clinical Streptomyces mexicanus Strain Q0842.</title>
        <authorList>
            <person name="Boxberger M."/>
            <person name="La Scola B."/>
        </authorList>
    </citation>
    <scope>NUCLEOTIDE SEQUENCE [LARGE SCALE GENOMIC DNA]</scope>
    <source>
        <strain evidence="3 4">Marseille-Q0842</strain>
    </source>
</reference>
<keyword evidence="4" id="KW-1185">Reference proteome</keyword>
<evidence type="ECO:0000256" key="1">
    <source>
        <dbReference type="ARBA" id="ARBA00006484"/>
    </source>
</evidence>
<dbReference type="GO" id="GO:0016616">
    <property type="term" value="F:oxidoreductase activity, acting on the CH-OH group of donors, NAD or NADP as acceptor"/>
    <property type="evidence" value="ECO:0007669"/>
    <property type="project" value="TreeGrafter"/>
</dbReference>
<dbReference type="InterPro" id="IPR036291">
    <property type="entry name" value="NAD(P)-bd_dom_sf"/>
</dbReference>
<dbReference type="Gene3D" id="3.40.50.720">
    <property type="entry name" value="NAD(P)-binding Rossmann-like Domain"/>
    <property type="match status" value="1"/>
</dbReference>
<dbReference type="FunFam" id="3.40.50.720:FF:000084">
    <property type="entry name" value="Short-chain dehydrogenase reductase"/>
    <property type="match status" value="1"/>
</dbReference>